<dbReference type="Gene3D" id="3.40.630.30">
    <property type="match status" value="1"/>
</dbReference>
<reference evidence="2 3" key="1">
    <citation type="submission" date="2018-10" db="EMBL/GenBank/DDBJ databases">
        <title>Marmoricola sp. 4Q3S-7 whole genome shotgun sequence.</title>
        <authorList>
            <person name="Li F."/>
        </authorList>
    </citation>
    <scope>NUCLEOTIDE SEQUENCE [LARGE SCALE GENOMIC DNA]</scope>
    <source>
        <strain evidence="2 3">4Q3S-7</strain>
    </source>
</reference>
<keyword evidence="2" id="KW-0808">Transferase</keyword>
<dbReference type="SUPFAM" id="SSF55729">
    <property type="entry name" value="Acyl-CoA N-acyltransferases (Nat)"/>
    <property type="match status" value="1"/>
</dbReference>
<sequence>MARRVARLTLDTLPHLVGECSSCLFWQLDPVERGRACGHESDELSAWVSQVLREWGSCGRIVYVDDVAAGHVVYAPAAHVPGAAQLATAPVSGDAVLLAQVRVSPAYAGQGLGRVLVQAMAKDLIKRGGIRAVEAFGATEVGHPCVVPADFLLGVGFRTQRSHPRTPRMRMELRSLLSWRSDLEGALDRLLAPVRHQVPVQQPRQPITREADGPLP</sequence>
<dbReference type="PROSITE" id="PS51186">
    <property type="entry name" value="GNAT"/>
    <property type="match status" value="1"/>
</dbReference>
<comment type="caution">
    <text evidence="2">The sequence shown here is derived from an EMBL/GenBank/DDBJ whole genome shotgun (WGS) entry which is preliminary data.</text>
</comment>
<accession>A0A3L8NY60</accession>
<evidence type="ECO:0000313" key="3">
    <source>
        <dbReference type="Proteomes" id="UP000281708"/>
    </source>
</evidence>
<keyword evidence="3" id="KW-1185">Reference proteome</keyword>
<gene>
    <name evidence="2" type="ORF">D9V37_18610</name>
</gene>
<organism evidence="2 3">
    <name type="scientific">Nocardioides mangrovicus</name>
    <dbReference type="NCBI Taxonomy" id="2478913"/>
    <lineage>
        <taxon>Bacteria</taxon>
        <taxon>Bacillati</taxon>
        <taxon>Actinomycetota</taxon>
        <taxon>Actinomycetes</taxon>
        <taxon>Propionibacteriales</taxon>
        <taxon>Nocardioidaceae</taxon>
        <taxon>Nocardioides</taxon>
    </lineage>
</organism>
<protein>
    <submittedName>
        <fullName evidence="2">GNAT family N-acetyltransferase</fullName>
    </submittedName>
</protein>
<dbReference type="Pfam" id="PF00583">
    <property type="entry name" value="Acetyltransf_1"/>
    <property type="match status" value="1"/>
</dbReference>
<dbReference type="EMBL" id="RDBE01000010">
    <property type="protein sequence ID" value="RLV48095.1"/>
    <property type="molecule type" value="Genomic_DNA"/>
</dbReference>
<dbReference type="CDD" id="cd04301">
    <property type="entry name" value="NAT_SF"/>
    <property type="match status" value="1"/>
</dbReference>
<evidence type="ECO:0000313" key="2">
    <source>
        <dbReference type="EMBL" id="RLV48095.1"/>
    </source>
</evidence>
<dbReference type="Proteomes" id="UP000281708">
    <property type="component" value="Unassembled WGS sequence"/>
</dbReference>
<dbReference type="GO" id="GO:0016747">
    <property type="term" value="F:acyltransferase activity, transferring groups other than amino-acyl groups"/>
    <property type="evidence" value="ECO:0007669"/>
    <property type="project" value="InterPro"/>
</dbReference>
<proteinExistence type="predicted"/>
<name>A0A3L8NY60_9ACTN</name>
<feature type="domain" description="N-acetyltransferase" evidence="1">
    <location>
        <begin position="23"/>
        <end position="174"/>
    </location>
</feature>
<dbReference type="OrthoDB" id="5242876at2"/>
<evidence type="ECO:0000259" key="1">
    <source>
        <dbReference type="PROSITE" id="PS51186"/>
    </source>
</evidence>
<dbReference type="InterPro" id="IPR000182">
    <property type="entry name" value="GNAT_dom"/>
</dbReference>
<dbReference type="AlphaFoldDB" id="A0A3L8NY60"/>
<dbReference type="InterPro" id="IPR016181">
    <property type="entry name" value="Acyl_CoA_acyltransferase"/>
</dbReference>
<dbReference type="RefSeq" id="WP_121807602.1">
    <property type="nucleotide sequence ID" value="NZ_RDBE01000010.1"/>
</dbReference>